<comment type="caution">
    <text evidence="1">The sequence shown here is derived from an EMBL/GenBank/DDBJ whole genome shotgun (WGS) entry which is preliminary data.</text>
</comment>
<sequence>NVNYNGGISISQIFVSFFQNNSIQKFINNKELV</sequence>
<proteinExistence type="predicted"/>
<organism evidence="1">
    <name type="scientific">marine sediment metagenome</name>
    <dbReference type="NCBI Taxonomy" id="412755"/>
    <lineage>
        <taxon>unclassified sequences</taxon>
        <taxon>metagenomes</taxon>
        <taxon>ecological metagenomes</taxon>
    </lineage>
</organism>
<protein>
    <submittedName>
        <fullName evidence="1">Uncharacterized protein</fullName>
    </submittedName>
</protein>
<accession>X1S5J4</accession>
<reference evidence="1" key="1">
    <citation type="journal article" date="2014" name="Front. Microbiol.">
        <title>High frequency of phylogenetically diverse reductive dehalogenase-homologous genes in deep subseafloor sedimentary metagenomes.</title>
        <authorList>
            <person name="Kawai M."/>
            <person name="Futagami T."/>
            <person name="Toyoda A."/>
            <person name="Takaki Y."/>
            <person name="Nishi S."/>
            <person name="Hori S."/>
            <person name="Arai W."/>
            <person name="Tsubouchi T."/>
            <person name="Morono Y."/>
            <person name="Uchiyama I."/>
            <person name="Ito T."/>
            <person name="Fujiyama A."/>
            <person name="Inagaki F."/>
            <person name="Takami H."/>
        </authorList>
    </citation>
    <scope>NUCLEOTIDE SEQUENCE</scope>
    <source>
        <strain evidence="1">Expedition CK06-06</strain>
    </source>
</reference>
<name>X1S5J4_9ZZZZ</name>
<evidence type="ECO:0000313" key="1">
    <source>
        <dbReference type="EMBL" id="GAI63054.1"/>
    </source>
</evidence>
<dbReference type="EMBL" id="BARW01004434">
    <property type="protein sequence ID" value="GAI63054.1"/>
    <property type="molecule type" value="Genomic_DNA"/>
</dbReference>
<gene>
    <name evidence="1" type="ORF">S12H4_10393</name>
</gene>
<dbReference type="AlphaFoldDB" id="X1S5J4"/>
<feature type="non-terminal residue" evidence="1">
    <location>
        <position position="1"/>
    </location>
</feature>